<feature type="transmembrane region" description="Helical" evidence="1">
    <location>
        <begin position="148"/>
        <end position="168"/>
    </location>
</feature>
<name>A0A387B7W5_9MICO</name>
<dbReference type="KEGG" id="lyd:D7I47_09390"/>
<feature type="transmembrane region" description="Helical" evidence="1">
    <location>
        <begin position="297"/>
        <end position="315"/>
    </location>
</feature>
<dbReference type="EMBL" id="CP032630">
    <property type="protein sequence ID" value="AYF98447.1"/>
    <property type="molecule type" value="Genomic_DNA"/>
</dbReference>
<keyword evidence="1" id="KW-0812">Transmembrane</keyword>
<organism evidence="2 3">
    <name type="scientific">Protaetiibacter intestinalis</name>
    <dbReference type="NCBI Taxonomy" id="2419774"/>
    <lineage>
        <taxon>Bacteria</taxon>
        <taxon>Bacillati</taxon>
        <taxon>Actinomycetota</taxon>
        <taxon>Actinomycetes</taxon>
        <taxon>Micrococcales</taxon>
        <taxon>Microbacteriaceae</taxon>
        <taxon>Protaetiibacter</taxon>
    </lineage>
</organism>
<feature type="transmembrane region" description="Helical" evidence="1">
    <location>
        <begin position="117"/>
        <end position="141"/>
    </location>
</feature>
<keyword evidence="3" id="KW-1185">Reference proteome</keyword>
<sequence>MITASVIRALAASLPAGVRERYREEWLADAAAAPEAGLSPWSVVGGAFGVALRIDREDPAVSGLPAGRLAYRRTRIALAGAATVLLLLLASFWWSAWTELDGRGELGLAGIAWLGRLILGAAAIVGVVALVSLVGAVRALARARSWRVGVVGLVGAAVALGVLVALAIAAFIPAFGLLLVLPALFVPVILLTIGDPRPQGPALRVGARFGIALASAGAVLAIVTGSLLHVFVWNPLARMPGMTLDEIYAGLAAAGELPSPVIAYLYAGFWALFALVLLVVALVPPRGIRHLLTARRLAGIGVLGVALAAAGEWFLGFGMGMGMADAFATSGADAAVSGLVITLVGIAAAIAAALVGLLPSRRIPATGEMQEIPTASRP</sequence>
<dbReference type="AlphaFoldDB" id="A0A387B7W5"/>
<feature type="transmembrane region" description="Helical" evidence="1">
    <location>
        <begin position="174"/>
        <end position="193"/>
    </location>
</feature>
<feature type="transmembrane region" description="Helical" evidence="1">
    <location>
        <begin position="76"/>
        <end position="97"/>
    </location>
</feature>
<proteinExistence type="predicted"/>
<evidence type="ECO:0000256" key="1">
    <source>
        <dbReference type="SAM" id="Phobius"/>
    </source>
</evidence>
<feature type="transmembrane region" description="Helical" evidence="1">
    <location>
        <begin position="335"/>
        <end position="358"/>
    </location>
</feature>
<evidence type="ECO:0000313" key="3">
    <source>
        <dbReference type="Proteomes" id="UP000278886"/>
    </source>
</evidence>
<evidence type="ECO:0000313" key="2">
    <source>
        <dbReference type="EMBL" id="AYF98447.1"/>
    </source>
</evidence>
<gene>
    <name evidence="2" type="ORF">D7I47_09390</name>
</gene>
<protein>
    <submittedName>
        <fullName evidence="2">Uncharacterized protein</fullName>
    </submittedName>
</protein>
<feature type="transmembrane region" description="Helical" evidence="1">
    <location>
        <begin position="205"/>
        <end position="232"/>
    </location>
</feature>
<dbReference type="OrthoDB" id="4794482at2"/>
<dbReference type="RefSeq" id="WP_120762794.1">
    <property type="nucleotide sequence ID" value="NZ_CP032630.1"/>
</dbReference>
<accession>A0A387B7W5</accession>
<feature type="transmembrane region" description="Helical" evidence="1">
    <location>
        <begin position="261"/>
        <end position="285"/>
    </location>
</feature>
<reference evidence="3" key="1">
    <citation type="submission" date="2018-09" db="EMBL/GenBank/DDBJ databases">
        <title>Genome sequencing of strain 2DFWR-13.</title>
        <authorList>
            <person name="Heo J."/>
            <person name="Kim S.-J."/>
            <person name="Kwon S.-W."/>
        </authorList>
    </citation>
    <scope>NUCLEOTIDE SEQUENCE [LARGE SCALE GENOMIC DNA]</scope>
    <source>
        <strain evidence="3">2DFWR-13</strain>
    </source>
</reference>
<keyword evidence="1" id="KW-1133">Transmembrane helix</keyword>
<keyword evidence="1" id="KW-0472">Membrane</keyword>
<dbReference type="Proteomes" id="UP000278886">
    <property type="component" value="Chromosome"/>
</dbReference>